<accession>A0ABN6N5W5</accession>
<sequence length="129" mass="14636">MRLFGEAMRARLKSLRSDEIEDLARFVPEVPDDFAVPVVLEVGVLGARGRERFELLVVTPRWLEARHGRAGTVLGHGLLIVFEWDYPRLKAFLARQVEACSAATWPELARQVGRIAEWEGRDENVVGLR</sequence>
<proteinExistence type="predicted"/>
<dbReference type="Pfam" id="PF15586">
    <property type="entry name" value="Imm8"/>
    <property type="match status" value="1"/>
</dbReference>
<name>A0ABN6N5W5_9BACT</name>
<organism evidence="1 2">
    <name type="scientific">Anaeromyxobacter paludicola</name>
    <dbReference type="NCBI Taxonomy" id="2918171"/>
    <lineage>
        <taxon>Bacteria</taxon>
        <taxon>Pseudomonadati</taxon>
        <taxon>Myxococcota</taxon>
        <taxon>Myxococcia</taxon>
        <taxon>Myxococcales</taxon>
        <taxon>Cystobacterineae</taxon>
        <taxon>Anaeromyxobacteraceae</taxon>
        <taxon>Anaeromyxobacter</taxon>
    </lineage>
</organism>
<reference evidence="2" key="1">
    <citation type="journal article" date="2022" name="Int. J. Syst. Evol. Microbiol.">
        <title>Anaeromyxobacter oryzae sp. nov., Anaeromyxobacter diazotrophicus sp. nov. and Anaeromyxobacter paludicola sp. nov., isolated from paddy soils.</title>
        <authorList>
            <person name="Itoh H."/>
            <person name="Xu Z."/>
            <person name="Mise K."/>
            <person name="Masuda Y."/>
            <person name="Ushijima N."/>
            <person name="Hayakawa C."/>
            <person name="Shiratori Y."/>
            <person name="Senoo K."/>
        </authorList>
    </citation>
    <scope>NUCLEOTIDE SEQUENCE [LARGE SCALE GENOMIC DNA]</scope>
    <source>
        <strain evidence="2">Red630</strain>
    </source>
</reference>
<dbReference type="EMBL" id="AP025592">
    <property type="protein sequence ID" value="BDG08386.1"/>
    <property type="molecule type" value="Genomic_DNA"/>
</dbReference>
<keyword evidence="2" id="KW-1185">Reference proteome</keyword>
<evidence type="ECO:0000313" key="1">
    <source>
        <dbReference type="EMBL" id="BDG08386.1"/>
    </source>
</evidence>
<evidence type="ECO:0000313" key="2">
    <source>
        <dbReference type="Proteomes" id="UP001162734"/>
    </source>
</evidence>
<evidence type="ECO:0008006" key="3">
    <source>
        <dbReference type="Google" id="ProtNLM"/>
    </source>
</evidence>
<protein>
    <recommendedName>
        <fullName evidence="3">Immunity protein 8 of polymorphic toxin system</fullName>
    </recommendedName>
</protein>
<dbReference type="InterPro" id="IPR028964">
    <property type="entry name" value="Imm8"/>
</dbReference>
<dbReference type="Proteomes" id="UP001162734">
    <property type="component" value="Chromosome"/>
</dbReference>
<gene>
    <name evidence="1" type="ORF">AMPC_14990</name>
</gene>